<evidence type="ECO:0000313" key="7">
    <source>
        <dbReference type="Proteomes" id="UP000549765"/>
    </source>
</evidence>
<keyword evidence="2" id="KW-0547">Nucleotide-binding</keyword>
<dbReference type="CDD" id="cd03255">
    <property type="entry name" value="ABC_MJ0796_LolCDE_FtsE"/>
    <property type="match status" value="1"/>
</dbReference>
<dbReference type="SUPFAM" id="SSF52540">
    <property type="entry name" value="P-loop containing nucleoside triphosphate hydrolases"/>
    <property type="match status" value="1"/>
</dbReference>
<dbReference type="GO" id="GO:0006865">
    <property type="term" value="P:amino acid transport"/>
    <property type="evidence" value="ECO:0007669"/>
    <property type="project" value="UniProtKB-KW"/>
</dbReference>
<evidence type="ECO:0000256" key="1">
    <source>
        <dbReference type="ARBA" id="ARBA00022448"/>
    </source>
</evidence>
<evidence type="ECO:0000256" key="4">
    <source>
        <dbReference type="ARBA" id="ARBA00022970"/>
    </source>
</evidence>
<keyword evidence="7" id="KW-1185">Reference proteome</keyword>
<dbReference type="InterPro" id="IPR027417">
    <property type="entry name" value="P-loop_NTPase"/>
</dbReference>
<dbReference type="InterPro" id="IPR003593">
    <property type="entry name" value="AAA+_ATPase"/>
</dbReference>
<dbReference type="PROSITE" id="PS00211">
    <property type="entry name" value="ABC_TRANSPORTER_1"/>
    <property type="match status" value="1"/>
</dbReference>
<keyword evidence="3 6" id="KW-0067">ATP-binding</keyword>
<evidence type="ECO:0000313" key="6">
    <source>
        <dbReference type="EMBL" id="NKZ25047.1"/>
    </source>
</evidence>
<sequence length="220" mass="24628">MIKLENISKSFQINQEELTILRNVNLEIHAGEFVGILGRSGSGKSTLLNLIGFLDTKFSGNYEFEGKKVGEYSDKELSKIRNKNVGFIFQNFALIETMNVRQNIEVPLMYSGISKKKAHHLTKDCLRKVGLVDFESQSVRLLSGGQRQRVAIARSIITSPSFIIADEPTGALDSKTSKEIMDLFQSLNKMGVTIILVTHDESLTSYCNRVIHLLDGEVME</sequence>
<dbReference type="PROSITE" id="PS50893">
    <property type="entry name" value="ABC_TRANSPORTER_2"/>
    <property type="match status" value="1"/>
</dbReference>
<gene>
    <name evidence="6" type="ORF">HF964_09660</name>
</gene>
<comment type="caution">
    <text evidence="6">The sequence shown here is derived from an EMBL/GenBank/DDBJ whole genome shotgun (WGS) entry which is preliminary data.</text>
</comment>
<protein>
    <submittedName>
        <fullName evidence="6">ABC transporter ATP-binding protein</fullName>
    </submittedName>
</protein>
<dbReference type="PANTHER" id="PTHR24220">
    <property type="entry name" value="IMPORT ATP-BINDING PROTEIN"/>
    <property type="match status" value="1"/>
</dbReference>
<evidence type="ECO:0000259" key="5">
    <source>
        <dbReference type="PROSITE" id="PS50893"/>
    </source>
</evidence>
<dbReference type="Pfam" id="PF00005">
    <property type="entry name" value="ABC_tran"/>
    <property type="match status" value="1"/>
</dbReference>
<evidence type="ECO:0000256" key="2">
    <source>
        <dbReference type="ARBA" id="ARBA00022741"/>
    </source>
</evidence>
<dbReference type="FunFam" id="3.40.50.300:FF:000032">
    <property type="entry name" value="Export ABC transporter ATP-binding protein"/>
    <property type="match status" value="1"/>
</dbReference>
<keyword evidence="1" id="KW-0813">Transport</keyword>
<dbReference type="InterPro" id="IPR003439">
    <property type="entry name" value="ABC_transporter-like_ATP-bd"/>
</dbReference>
<dbReference type="SMART" id="SM00382">
    <property type="entry name" value="AAA"/>
    <property type="match status" value="1"/>
</dbReference>
<dbReference type="Proteomes" id="UP000549765">
    <property type="component" value="Unassembled WGS sequence"/>
</dbReference>
<dbReference type="GO" id="GO:0005524">
    <property type="term" value="F:ATP binding"/>
    <property type="evidence" value="ECO:0007669"/>
    <property type="project" value="UniProtKB-KW"/>
</dbReference>
<feature type="domain" description="ABC transporter" evidence="5">
    <location>
        <begin position="2"/>
        <end position="220"/>
    </location>
</feature>
<dbReference type="InterPro" id="IPR015854">
    <property type="entry name" value="ABC_transpr_LolD-like"/>
</dbReference>
<dbReference type="GO" id="GO:0016887">
    <property type="term" value="F:ATP hydrolysis activity"/>
    <property type="evidence" value="ECO:0007669"/>
    <property type="project" value="InterPro"/>
</dbReference>
<accession>A0A7X6N5H0</accession>
<organism evidence="6 7">
    <name type="scientific">Periweissella fabalis</name>
    <dbReference type="NCBI Taxonomy" id="1070421"/>
    <lineage>
        <taxon>Bacteria</taxon>
        <taxon>Bacillati</taxon>
        <taxon>Bacillota</taxon>
        <taxon>Bacilli</taxon>
        <taxon>Lactobacillales</taxon>
        <taxon>Lactobacillaceae</taxon>
        <taxon>Periweissella</taxon>
    </lineage>
</organism>
<name>A0A7X6N5H0_9LACO</name>
<dbReference type="InterPro" id="IPR017911">
    <property type="entry name" value="MacB-like_ATP-bd"/>
</dbReference>
<evidence type="ECO:0000256" key="3">
    <source>
        <dbReference type="ARBA" id="ARBA00022840"/>
    </source>
</evidence>
<reference evidence="6 7" key="1">
    <citation type="submission" date="2020-04" db="EMBL/GenBank/DDBJ databases">
        <title>MicrobeNet Type strains.</title>
        <authorList>
            <person name="Nicholson A.C."/>
        </authorList>
    </citation>
    <scope>NUCLEOTIDE SEQUENCE [LARGE SCALE GENOMIC DNA]</scope>
    <source>
        <strain evidence="6 7">CCUG 61472</strain>
    </source>
</reference>
<keyword evidence="4" id="KW-0029">Amino-acid transport</keyword>
<dbReference type="GO" id="GO:0005886">
    <property type="term" value="C:plasma membrane"/>
    <property type="evidence" value="ECO:0007669"/>
    <property type="project" value="TreeGrafter"/>
</dbReference>
<dbReference type="InterPro" id="IPR017871">
    <property type="entry name" value="ABC_transporter-like_CS"/>
</dbReference>
<dbReference type="GO" id="GO:0022857">
    <property type="term" value="F:transmembrane transporter activity"/>
    <property type="evidence" value="ECO:0007669"/>
    <property type="project" value="TreeGrafter"/>
</dbReference>
<dbReference type="RefSeq" id="WP_168722838.1">
    <property type="nucleotide sequence ID" value="NZ_JAAXPN010000016.1"/>
</dbReference>
<dbReference type="EMBL" id="JAAXPN010000016">
    <property type="protein sequence ID" value="NKZ25047.1"/>
    <property type="molecule type" value="Genomic_DNA"/>
</dbReference>
<dbReference type="Gene3D" id="3.40.50.300">
    <property type="entry name" value="P-loop containing nucleotide triphosphate hydrolases"/>
    <property type="match status" value="1"/>
</dbReference>
<proteinExistence type="predicted"/>
<dbReference type="PANTHER" id="PTHR24220:SF692">
    <property type="entry name" value="ABC TRANSPORTER DOMAIN-CONTAINING PROTEIN"/>
    <property type="match status" value="1"/>
</dbReference>
<dbReference type="GO" id="GO:0098796">
    <property type="term" value="C:membrane protein complex"/>
    <property type="evidence" value="ECO:0007669"/>
    <property type="project" value="UniProtKB-ARBA"/>
</dbReference>
<dbReference type="AlphaFoldDB" id="A0A7X6N5H0"/>